<dbReference type="EMBL" id="JH767572">
    <property type="protein sequence ID" value="EON65190.1"/>
    <property type="molecule type" value="Genomic_DNA"/>
</dbReference>
<dbReference type="HOGENOM" id="CLU_1786747_0_0_1"/>
<proteinExistence type="predicted"/>
<keyword evidence="1" id="KW-1133">Transmembrane helix</keyword>
<evidence type="ECO:0000313" key="2">
    <source>
        <dbReference type="EMBL" id="EON65190.1"/>
    </source>
</evidence>
<protein>
    <submittedName>
        <fullName evidence="2">Uncharacterized protein</fullName>
    </submittedName>
</protein>
<keyword evidence="1" id="KW-0812">Transmembrane</keyword>
<keyword evidence="1" id="KW-0472">Membrane</keyword>
<sequence length="145" mass="16202">MAFAILDVLGALIITIFFGVLFSAAPSRHDIGTFVAARRPALEDALFITLMKLWSVAWIFGTDMQAYVEQYLRAMTDALLSPELILFIYEETERGSPLRHMAIEAADEQTAPSGDFRSGRGNLWSCHGEFMTDYLNYQTMGVHTG</sequence>
<organism evidence="2 3">
    <name type="scientific">Coniosporium apollinis (strain CBS 100218)</name>
    <name type="common">Rock-inhabiting black yeast</name>
    <dbReference type="NCBI Taxonomy" id="1168221"/>
    <lineage>
        <taxon>Eukaryota</taxon>
        <taxon>Fungi</taxon>
        <taxon>Dikarya</taxon>
        <taxon>Ascomycota</taxon>
        <taxon>Pezizomycotina</taxon>
        <taxon>Dothideomycetes</taxon>
        <taxon>Dothideomycetes incertae sedis</taxon>
        <taxon>Coniosporium</taxon>
    </lineage>
</organism>
<dbReference type="GeneID" id="19901738"/>
<reference evidence="3" key="1">
    <citation type="submission" date="2012-06" db="EMBL/GenBank/DDBJ databases">
        <title>The genome sequence of Coniosporium apollinis CBS 100218.</title>
        <authorList>
            <consortium name="The Broad Institute Genome Sequencing Platform"/>
            <person name="Cuomo C."/>
            <person name="Gorbushina A."/>
            <person name="Noack S."/>
            <person name="Walker B."/>
            <person name="Young S.K."/>
            <person name="Zeng Q."/>
            <person name="Gargeya S."/>
            <person name="Fitzgerald M."/>
            <person name="Haas B."/>
            <person name="Abouelleil A."/>
            <person name="Alvarado L."/>
            <person name="Arachchi H.M."/>
            <person name="Berlin A.M."/>
            <person name="Chapman S.B."/>
            <person name="Goldberg J."/>
            <person name="Griggs A."/>
            <person name="Gujja S."/>
            <person name="Hansen M."/>
            <person name="Howarth C."/>
            <person name="Imamovic A."/>
            <person name="Larimer J."/>
            <person name="McCowan C."/>
            <person name="Montmayeur A."/>
            <person name="Murphy C."/>
            <person name="Neiman D."/>
            <person name="Pearson M."/>
            <person name="Priest M."/>
            <person name="Roberts A."/>
            <person name="Saif S."/>
            <person name="Shea T."/>
            <person name="Sisk P."/>
            <person name="Sykes S."/>
            <person name="Wortman J."/>
            <person name="Nusbaum C."/>
            <person name="Birren B."/>
        </authorList>
    </citation>
    <scope>NUCLEOTIDE SEQUENCE [LARGE SCALE GENOMIC DNA]</scope>
    <source>
        <strain evidence="3">CBS 100218</strain>
    </source>
</reference>
<feature type="transmembrane region" description="Helical" evidence="1">
    <location>
        <begin position="5"/>
        <end position="25"/>
    </location>
</feature>
<keyword evidence="3" id="KW-1185">Reference proteome</keyword>
<evidence type="ECO:0000313" key="3">
    <source>
        <dbReference type="Proteomes" id="UP000016924"/>
    </source>
</evidence>
<dbReference type="Proteomes" id="UP000016924">
    <property type="component" value="Unassembled WGS sequence"/>
</dbReference>
<gene>
    <name evidence="2" type="ORF">W97_04427</name>
</gene>
<evidence type="ECO:0000256" key="1">
    <source>
        <dbReference type="SAM" id="Phobius"/>
    </source>
</evidence>
<dbReference type="AlphaFoldDB" id="R7YTH7"/>
<accession>R7YTH7</accession>
<dbReference type="RefSeq" id="XP_007780507.1">
    <property type="nucleotide sequence ID" value="XM_007782317.1"/>
</dbReference>
<dbReference type="OrthoDB" id="10289693at2759"/>
<name>R7YTH7_CONA1</name>